<reference evidence="1" key="1">
    <citation type="submission" date="2023-04" db="EMBL/GenBank/DDBJ databases">
        <title>Bacteriophage Phass-1 Discovered in the Human Gut Virome - the Founding Member of the Proposed New Family Phassviridae.</title>
        <authorList>
            <person name="Tikunov A.Y."/>
            <person name="Morozova V.V."/>
            <person name="Chechushkov A.V."/>
            <person name="Tikunova N.V."/>
        </authorList>
    </citation>
    <scope>NUCLEOTIDE SEQUENCE</scope>
</reference>
<accession>A0AAF0LX50</accession>
<dbReference type="EMBL" id="OQ749652">
    <property type="protein sequence ID" value="WIC39645.1"/>
    <property type="molecule type" value="Genomic_DNA"/>
</dbReference>
<proteinExistence type="predicted"/>
<dbReference type="Gene3D" id="3.40.80.10">
    <property type="entry name" value="Peptidoglycan recognition protein-like"/>
    <property type="match status" value="1"/>
</dbReference>
<organism evidence="1 2">
    <name type="scientific">Phage Phass-1</name>
    <dbReference type="NCBI Taxonomy" id="3043662"/>
    <lineage>
        <taxon>Viruses</taxon>
        <taxon>Duplodnaviria</taxon>
        <taxon>Heunggongvirae</taxon>
        <taxon>Uroviricota</taxon>
        <taxon>Caudoviricetes</taxon>
        <taxon>Caudoviricetes code 15 clade</taxon>
    </lineage>
</organism>
<dbReference type="SUPFAM" id="SSF55846">
    <property type="entry name" value="N-acetylmuramoyl-L-alanine amidase-like"/>
    <property type="match status" value="1"/>
</dbReference>
<protein>
    <submittedName>
        <fullName evidence="1">Uncharacterized protein</fullName>
    </submittedName>
</protein>
<dbReference type="InterPro" id="IPR036505">
    <property type="entry name" value="Amidase/PGRP_sf"/>
</dbReference>
<dbReference type="Proteomes" id="UP001237988">
    <property type="component" value="Segment"/>
</dbReference>
<evidence type="ECO:0000313" key="2">
    <source>
        <dbReference type="Proteomes" id="UP001237988"/>
    </source>
</evidence>
<name>A0AAF0LX50_9CAUD</name>
<dbReference type="GO" id="GO:0008745">
    <property type="term" value="F:N-acetylmuramoyl-L-alanine amidase activity"/>
    <property type="evidence" value="ECO:0007669"/>
    <property type="project" value="InterPro"/>
</dbReference>
<dbReference type="GO" id="GO:0009253">
    <property type="term" value="P:peptidoglycan catabolic process"/>
    <property type="evidence" value="ECO:0007669"/>
    <property type="project" value="InterPro"/>
</dbReference>
<evidence type="ECO:0000313" key="1">
    <source>
        <dbReference type="EMBL" id="WIC39645.1"/>
    </source>
</evidence>
<sequence>MTEPSTITYTGGANFRDNNPTATKDFIMRTTATAAEVFADLCIFHGLPVTAITTHRQACLDGYGSNHGDPEHLWNHVGYSLAQFRNDVQALINAKGDYLATMTKAEFEAILDERIGKNYKTIADLPDYAKQAVRNAVAAGCLGGTGEGGSGDNLIIRLSHDLMRTMVIMDRAGLFTKEEAKDEASKTSTRRVIKKEE</sequence>